<evidence type="ECO:0000313" key="3">
    <source>
        <dbReference type="Proteomes" id="UP000812440"/>
    </source>
</evidence>
<dbReference type="AlphaFoldDB" id="A0A8T2IEE8"/>
<sequence length="59" mass="6594">MRILFLVMTVLCLSMAPVNAASECEKRGGYCGWACYNIIDTPLKNHPRGCGRKYCCAYT</sequence>
<keyword evidence="3" id="KW-1185">Reference proteome</keyword>
<keyword evidence="1" id="KW-0732">Signal</keyword>
<name>A0A8T2IEE8_9PIPI</name>
<reference evidence="2" key="1">
    <citation type="thesis" date="2020" institute="ProQuest LLC" country="789 East Eisenhower Parkway, Ann Arbor, MI, USA">
        <title>Comparative Genomics and Chromosome Evolution.</title>
        <authorList>
            <person name="Mudd A.B."/>
        </authorList>
    </citation>
    <scope>NUCLEOTIDE SEQUENCE</scope>
    <source>
        <strain evidence="2">Female2</strain>
        <tissue evidence="2">Blood</tissue>
    </source>
</reference>
<accession>A0A8T2IEE8</accession>
<dbReference type="Proteomes" id="UP000812440">
    <property type="component" value="Unassembled WGS sequence"/>
</dbReference>
<evidence type="ECO:0000256" key="1">
    <source>
        <dbReference type="SAM" id="SignalP"/>
    </source>
</evidence>
<protein>
    <submittedName>
        <fullName evidence="2">Uncharacterized protein</fullName>
    </submittedName>
</protein>
<organism evidence="2 3">
    <name type="scientific">Hymenochirus boettgeri</name>
    <name type="common">Congo dwarf clawed frog</name>
    <dbReference type="NCBI Taxonomy" id="247094"/>
    <lineage>
        <taxon>Eukaryota</taxon>
        <taxon>Metazoa</taxon>
        <taxon>Chordata</taxon>
        <taxon>Craniata</taxon>
        <taxon>Vertebrata</taxon>
        <taxon>Euteleostomi</taxon>
        <taxon>Amphibia</taxon>
        <taxon>Batrachia</taxon>
        <taxon>Anura</taxon>
        <taxon>Pipoidea</taxon>
        <taxon>Pipidae</taxon>
        <taxon>Pipinae</taxon>
        <taxon>Hymenochirus</taxon>
    </lineage>
</organism>
<proteinExistence type="predicted"/>
<evidence type="ECO:0000313" key="2">
    <source>
        <dbReference type="EMBL" id="KAG8430233.1"/>
    </source>
</evidence>
<comment type="caution">
    <text evidence="2">The sequence shown here is derived from an EMBL/GenBank/DDBJ whole genome shotgun (WGS) entry which is preliminary data.</text>
</comment>
<gene>
    <name evidence="2" type="ORF">GDO86_018206</name>
</gene>
<feature type="signal peptide" evidence="1">
    <location>
        <begin position="1"/>
        <end position="20"/>
    </location>
</feature>
<dbReference type="EMBL" id="JAACNH010001301">
    <property type="protein sequence ID" value="KAG8430233.1"/>
    <property type="molecule type" value="Genomic_DNA"/>
</dbReference>
<feature type="chain" id="PRO_5035829341" evidence="1">
    <location>
        <begin position="21"/>
        <end position="59"/>
    </location>
</feature>